<comment type="caution">
    <text evidence="2">The sequence shown here is derived from an EMBL/GenBank/DDBJ whole genome shotgun (WGS) entry which is preliminary data.</text>
</comment>
<name>A0AAP0LGB0_9ROSI</name>
<reference evidence="2 3" key="1">
    <citation type="submission" date="2024-05" db="EMBL/GenBank/DDBJ databases">
        <title>Haplotype-resolved chromosome-level genome assembly of Huyou (Citrus changshanensis).</title>
        <authorList>
            <person name="Miao C."/>
            <person name="Chen W."/>
            <person name="Wu Y."/>
            <person name="Wang L."/>
            <person name="Zhao S."/>
            <person name="Grierson D."/>
            <person name="Xu C."/>
            <person name="Chen K."/>
        </authorList>
    </citation>
    <scope>NUCLEOTIDE SEQUENCE [LARGE SCALE GENOMIC DNA]</scope>
    <source>
        <strain evidence="2">01-14</strain>
        <tissue evidence="2">Leaf</tissue>
    </source>
</reference>
<sequence length="80" mass="8732">MTRDDEDGGTCFVFMACLLLSLSWLVVVALKRGWGTEGGSCHLDHLMVEVVGSTSRWMDCSRIACTSSRLLANVVFCAIC</sequence>
<proteinExistence type="predicted"/>
<keyword evidence="1" id="KW-0472">Membrane</keyword>
<evidence type="ECO:0000256" key="1">
    <source>
        <dbReference type="SAM" id="Phobius"/>
    </source>
</evidence>
<gene>
    <name evidence="2" type="ORF">WN944_026791</name>
</gene>
<keyword evidence="1" id="KW-0812">Transmembrane</keyword>
<evidence type="ECO:0000313" key="3">
    <source>
        <dbReference type="Proteomes" id="UP001428341"/>
    </source>
</evidence>
<protein>
    <submittedName>
        <fullName evidence="2">Uncharacterized protein</fullName>
    </submittedName>
</protein>
<evidence type="ECO:0000313" key="2">
    <source>
        <dbReference type="EMBL" id="KAK9174787.1"/>
    </source>
</evidence>
<keyword evidence="3" id="KW-1185">Reference proteome</keyword>
<feature type="transmembrane region" description="Helical" evidence="1">
    <location>
        <begin position="12"/>
        <end position="30"/>
    </location>
</feature>
<dbReference type="EMBL" id="JBCGBO010000025">
    <property type="protein sequence ID" value="KAK9174787.1"/>
    <property type="molecule type" value="Genomic_DNA"/>
</dbReference>
<dbReference type="Proteomes" id="UP001428341">
    <property type="component" value="Unassembled WGS sequence"/>
</dbReference>
<accession>A0AAP0LGB0</accession>
<keyword evidence="1" id="KW-1133">Transmembrane helix</keyword>
<dbReference type="AlphaFoldDB" id="A0AAP0LGB0"/>
<organism evidence="2 3">
    <name type="scientific">Citrus x changshan-huyou</name>
    <dbReference type="NCBI Taxonomy" id="2935761"/>
    <lineage>
        <taxon>Eukaryota</taxon>
        <taxon>Viridiplantae</taxon>
        <taxon>Streptophyta</taxon>
        <taxon>Embryophyta</taxon>
        <taxon>Tracheophyta</taxon>
        <taxon>Spermatophyta</taxon>
        <taxon>Magnoliopsida</taxon>
        <taxon>eudicotyledons</taxon>
        <taxon>Gunneridae</taxon>
        <taxon>Pentapetalae</taxon>
        <taxon>rosids</taxon>
        <taxon>malvids</taxon>
        <taxon>Sapindales</taxon>
        <taxon>Rutaceae</taxon>
        <taxon>Aurantioideae</taxon>
        <taxon>Citrus</taxon>
    </lineage>
</organism>